<dbReference type="InterPro" id="IPR025238">
    <property type="entry name" value="DUF4184"/>
</dbReference>
<dbReference type="Pfam" id="PF13803">
    <property type="entry name" value="DUF4184"/>
    <property type="match status" value="1"/>
</dbReference>
<protein>
    <recommendedName>
        <fullName evidence="4">DUF4184 family protein</fullName>
    </recommendedName>
</protein>
<keyword evidence="1" id="KW-0472">Membrane</keyword>
<name>A0ABQ4HZ66_9ACTN</name>
<dbReference type="EMBL" id="BOOZ01000025">
    <property type="protein sequence ID" value="GIJ10902.1"/>
    <property type="molecule type" value="Genomic_DNA"/>
</dbReference>
<gene>
    <name evidence="2" type="ORF">Van01_41160</name>
</gene>
<evidence type="ECO:0000256" key="1">
    <source>
        <dbReference type="SAM" id="Phobius"/>
    </source>
</evidence>
<feature type="transmembrane region" description="Helical" evidence="1">
    <location>
        <begin position="222"/>
        <end position="244"/>
    </location>
</feature>
<feature type="transmembrane region" description="Helical" evidence="1">
    <location>
        <begin position="150"/>
        <end position="175"/>
    </location>
</feature>
<evidence type="ECO:0000313" key="3">
    <source>
        <dbReference type="Proteomes" id="UP000647017"/>
    </source>
</evidence>
<accession>A0ABQ4HZ66</accession>
<comment type="caution">
    <text evidence="2">The sequence shown here is derived from an EMBL/GenBank/DDBJ whole genome shotgun (WGS) entry which is preliminary data.</text>
</comment>
<dbReference type="Proteomes" id="UP000647017">
    <property type="component" value="Unassembled WGS sequence"/>
</dbReference>
<sequence>MLRTVPLTFPSHLAPALALKWWRPLWFDGVALSTGAMSPDVAYLATGPTGRSFADTHSWPALLWWCLPVALTYAAIFRAGADTVLAHLPGDRWFGWGGHGSLARWPHRWWITISSALLGAASHLGWDWLTHTDGWLRVVFGLHWSSVTDVAWWTVSDLTSSLVGALLVVVFAVRLGRREAPRVGVCRVAPPRRRPALFWSVAALVAAAGLALVPLLPGATALAVTIVRALHVVGLALLAGAIAVRTWSYASPSHTR</sequence>
<keyword evidence="3" id="KW-1185">Reference proteome</keyword>
<keyword evidence="1" id="KW-0812">Transmembrane</keyword>
<keyword evidence="1" id="KW-1133">Transmembrane helix</keyword>
<feature type="transmembrane region" description="Helical" evidence="1">
    <location>
        <begin position="196"/>
        <end position="216"/>
    </location>
</feature>
<evidence type="ECO:0000313" key="2">
    <source>
        <dbReference type="EMBL" id="GIJ10902.1"/>
    </source>
</evidence>
<organism evidence="2 3">
    <name type="scientific">Micromonospora andamanensis</name>
    <dbReference type="NCBI Taxonomy" id="1287068"/>
    <lineage>
        <taxon>Bacteria</taxon>
        <taxon>Bacillati</taxon>
        <taxon>Actinomycetota</taxon>
        <taxon>Actinomycetes</taxon>
        <taxon>Micromonosporales</taxon>
        <taxon>Micromonosporaceae</taxon>
        <taxon>Micromonospora</taxon>
    </lineage>
</organism>
<feature type="transmembrane region" description="Helical" evidence="1">
    <location>
        <begin position="62"/>
        <end position="88"/>
    </location>
</feature>
<proteinExistence type="predicted"/>
<evidence type="ECO:0008006" key="4">
    <source>
        <dbReference type="Google" id="ProtNLM"/>
    </source>
</evidence>
<reference evidence="2 3" key="1">
    <citation type="submission" date="2021-01" db="EMBL/GenBank/DDBJ databases">
        <title>Whole genome shotgun sequence of Verrucosispora andamanensis NBRC 109075.</title>
        <authorList>
            <person name="Komaki H."/>
            <person name="Tamura T."/>
        </authorList>
    </citation>
    <scope>NUCLEOTIDE SEQUENCE [LARGE SCALE GENOMIC DNA]</scope>
    <source>
        <strain evidence="2 3">NBRC 109075</strain>
    </source>
</reference>